<evidence type="ECO:0000313" key="2">
    <source>
        <dbReference type="EMBL" id="PXW64402.1"/>
    </source>
</evidence>
<protein>
    <submittedName>
        <fullName evidence="2">3-hydroxyacyl-CoA dehydrogenase-like protein</fullName>
    </submittedName>
</protein>
<dbReference type="Proteomes" id="UP000248021">
    <property type="component" value="Unassembled WGS sequence"/>
</dbReference>
<dbReference type="GO" id="GO:0006631">
    <property type="term" value="P:fatty acid metabolic process"/>
    <property type="evidence" value="ECO:0007669"/>
    <property type="project" value="InterPro"/>
</dbReference>
<proteinExistence type="predicted"/>
<dbReference type="GO" id="GO:0070403">
    <property type="term" value="F:NAD+ binding"/>
    <property type="evidence" value="ECO:0007669"/>
    <property type="project" value="InterPro"/>
</dbReference>
<feature type="domain" description="3-hydroxyacyl-CoA dehydrogenase NAD binding" evidence="1">
    <location>
        <begin position="59"/>
        <end position="99"/>
    </location>
</feature>
<organism evidence="2 3">
    <name type="scientific">Chelatococcus asaccharovorans</name>
    <dbReference type="NCBI Taxonomy" id="28210"/>
    <lineage>
        <taxon>Bacteria</taxon>
        <taxon>Pseudomonadati</taxon>
        <taxon>Pseudomonadota</taxon>
        <taxon>Alphaproteobacteria</taxon>
        <taxon>Hyphomicrobiales</taxon>
        <taxon>Chelatococcaceae</taxon>
        <taxon>Chelatococcus</taxon>
    </lineage>
</organism>
<accession>A0A2V3UGA8</accession>
<dbReference type="Pfam" id="PF02737">
    <property type="entry name" value="3HCDH_N"/>
    <property type="match status" value="1"/>
</dbReference>
<sequence>MAALASAVCVTRHGAVAAVIIDHAPVNALSKGVRQGLLDAVRALDTDASRSAIVLGGGCEAAFEDMGVKTDIFRRPNDVAKAGAVLATNTSYFDLERAAAGGTFSDCRKAGAPMGGTQ</sequence>
<dbReference type="Gene3D" id="3.40.50.720">
    <property type="entry name" value="NAD(P)-binding Rossmann-like Domain"/>
    <property type="match status" value="1"/>
</dbReference>
<evidence type="ECO:0000313" key="3">
    <source>
        <dbReference type="Proteomes" id="UP000248021"/>
    </source>
</evidence>
<keyword evidence="3" id="KW-1185">Reference proteome</keyword>
<name>A0A2V3UGA8_9HYPH</name>
<evidence type="ECO:0000259" key="1">
    <source>
        <dbReference type="Pfam" id="PF02737"/>
    </source>
</evidence>
<reference evidence="2 3" key="1">
    <citation type="submission" date="2018-05" db="EMBL/GenBank/DDBJ databases">
        <title>Genomic Encyclopedia of Type Strains, Phase IV (KMG-IV): sequencing the most valuable type-strain genomes for metagenomic binning, comparative biology and taxonomic classification.</title>
        <authorList>
            <person name="Goeker M."/>
        </authorList>
    </citation>
    <scope>NUCLEOTIDE SEQUENCE [LARGE SCALE GENOMIC DNA]</scope>
    <source>
        <strain evidence="2 3">DSM 6462</strain>
    </source>
</reference>
<dbReference type="EMBL" id="QJJK01000001">
    <property type="protein sequence ID" value="PXW64402.1"/>
    <property type="molecule type" value="Genomic_DNA"/>
</dbReference>
<dbReference type="RefSeq" id="WP_110372489.1">
    <property type="nucleotide sequence ID" value="NZ_JAHBRY010000001.1"/>
</dbReference>
<dbReference type="InterPro" id="IPR006176">
    <property type="entry name" value="3-OHacyl-CoA_DH_NAD-bd"/>
</dbReference>
<dbReference type="AlphaFoldDB" id="A0A2V3UGA8"/>
<dbReference type="Gene3D" id="3.30.300.220">
    <property type="match status" value="1"/>
</dbReference>
<dbReference type="InterPro" id="IPR029045">
    <property type="entry name" value="ClpP/crotonase-like_dom_sf"/>
</dbReference>
<gene>
    <name evidence="2" type="ORF">C7450_101157</name>
</gene>
<dbReference type="SUPFAM" id="SSF52096">
    <property type="entry name" value="ClpP/crotonase"/>
    <property type="match status" value="1"/>
</dbReference>
<comment type="caution">
    <text evidence="2">The sequence shown here is derived from an EMBL/GenBank/DDBJ whole genome shotgun (WGS) entry which is preliminary data.</text>
</comment>